<reference evidence="5" key="1">
    <citation type="submission" date="2016-11" db="EMBL/GenBank/DDBJ databases">
        <title>Venom-gland transcriptomics and venom proteomics of the black-back scorpion (Hadrurus spadix) reveal detectability challenges and an unexplored realm of animal toxin diversity.</title>
        <authorList>
            <person name="Rokyta D.R."/>
            <person name="Ward M.J."/>
        </authorList>
    </citation>
    <scope>NUCLEOTIDE SEQUENCE</scope>
    <source>
        <tissue evidence="5">Venom gland</tissue>
    </source>
</reference>
<dbReference type="GO" id="GO:0005634">
    <property type="term" value="C:nucleus"/>
    <property type="evidence" value="ECO:0007669"/>
    <property type="project" value="TreeGrafter"/>
</dbReference>
<dbReference type="GO" id="GO:0006417">
    <property type="term" value="P:regulation of translation"/>
    <property type="evidence" value="ECO:0007669"/>
    <property type="project" value="UniProtKB-KW"/>
</dbReference>
<feature type="compositionally biased region" description="Basic and acidic residues" evidence="3">
    <location>
        <begin position="155"/>
        <end position="181"/>
    </location>
</feature>
<feature type="region of interest" description="Disordered" evidence="3">
    <location>
        <begin position="282"/>
        <end position="363"/>
    </location>
</feature>
<evidence type="ECO:0000256" key="1">
    <source>
        <dbReference type="ARBA" id="ARBA00022845"/>
    </source>
</evidence>
<feature type="domain" description="Hyaluronan/mRNA-binding protein" evidence="4">
    <location>
        <begin position="157"/>
        <end position="267"/>
    </location>
</feature>
<dbReference type="GO" id="GO:0005737">
    <property type="term" value="C:cytoplasm"/>
    <property type="evidence" value="ECO:0007669"/>
    <property type="project" value="TreeGrafter"/>
</dbReference>
<evidence type="ECO:0000256" key="2">
    <source>
        <dbReference type="ARBA" id="ARBA00035118"/>
    </source>
</evidence>
<keyword evidence="1" id="KW-0810">Translation regulation</keyword>
<protein>
    <submittedName>
        <fullName evidence="5">Plasminogen activator inhibitor 1 RNA-binding protein</fullName>
    </submittedName>
</protein>
<dbReference type="InterPro" id="IPR032381">
    <property type="entry name" value="IHABP4_N"/>
</dbReference>
<proteinExistence type="inferred from homology"/>
<feature type="compositionally biased region" description="Polar residues" evidence="3">
    <location>
        <begin position="230"/>
        <end position="241"/>
    </location>
</feature>
<dbReference type="InterPro" id="IPR039764">
    <property type="entry name" value="HABP4/SERBP1-like"/>
</dbReference>
<dbReference type="GO" id="GO:0003723">
    <property type="term" value="F:RNA binding"/>
    <property type="evidence" value="ECO:0007669"/>
    <property type="project" value="InterPro"/>
</dbReference>
<dbReference type="PANTHER" id="PTHR12299">
    <property type="entry name" value="HYALURONIC ACID-BINDING PROTEIN 4"/>
    <property type="match status" value="1"/>
</dbReference>
<dbReference type="PANTHER" id="PTHR12299:SF17">
    <property type="entry name" value="AT19571P-RELATED"/>
    <property type="match status" value="1"/>
</dbReference>
<sequence length="363" mass="40842">METTYGIGVKNRYELFCDDEDDPLEILRKQEEENRKLKLENLSKTNKGKGTKHAPVNKSTKDAPQKGKSNSESVGLNKPRLTKPGPDRSVRFSNSIQDESKDLEERRNRRNRDDRFFSDTREQKGDSEVRRRGGGGMRGARGGRGRGRGGMGFDNRGKREFDRQSGSDKSGVKPVEKREGAGAHNWGTVKDDLDVQLTPLSDENPEAGERSGDEVPFEQTETKEGESGNGVKSTSESSNEMTLDEWKKQQAGIRSKASFNLRKAGEGEDSNQWKKCYILKKKLNEDEEEEEEEEDSEDEDENSRRGRQKQYVDIKINFADSRRARGRGRGRGTGRGTSKGTKSAEQSVPKVDDWNDFPSLIAA</sequence>
<organism evidence="5">
    <name type="scientific">Hadrurus spadix</name>
    <dbReference type="NCBI Taxonomy" id="141984"/>
    <lineage>
        <taxon>Eukaryota</taxon>
        <taxon>Metazoa</taxon>
        <taxon>Ecdysozoa</taxon>
        <taxon>Arthropoda</taxon>
        <taxon>Chelicerata</taxon>
        <taxon>Arachnida</taxon>
        <taxon>Scorpiones</taxon>
        <taxon>Iurida</taxon>
        <taxon>Iuroidea</taxon>
        <taxon>Hadrurus</taxon>
    </lineage>
</organism>
<dbReference type="InterPro" id="IPR006861">
    <property type="entry name" value="HABP4_PAIRBP1-bd"/>
</dbReference>
<accession>A0A1W7R9Y6</accession>
<dbReference type="EMBL" id="GFAH01000431">
    <property type="protein sequence ID" value="JAV47958.1"/>
    <property type="molecule type" value="Transcribed_RNA"/>
</dbReference>
<dbReference type="SMART" id="SM01233">
    <property type="entry name" value="HABP4_PAI-RBP1"/>
    <property type="match status" value="1"/>
</dbReference>
<dbReference type="Pfam" id="PF04774">
    <property type="entry name" value="HABP4_PAI-RBP1"/>
    <property type="match status" value="1"/>
</dbReference>
<comment type="similarity">
    <text evidence="2">Belongs to the SERBP1-HABP4 family.</text>
</comment>
<dbReference type="Pfam" id="PF16174">
    <property type="entry name" value="IHABP4_N"/>
    <property type="match status" value="1"/>
</dbReference>
<evidence type="ECO:0000313" key="5">
    <source>
        <dbReference type="EMBL" id="JAV47958.1"/>
    </source>
</evidence>
<evidence type="ECO:0000259" key="4">
    <source>
        <dbReference type="SMART" id="SM01233"/>
    </source>
</evidence>
<feature type="compositionally biased region" description="Basic and acidic residues" evidence="3">
    <location>
        <begin position="27"/>
        <end position="41"/>
    </location>
</feature>
<name>A0A1W7R9Y6_9SCOR</name>
<feature type="compositionally biased region" description="Basic and acidic residues" evidence="3">
    <location>
        <begin position="98"/>
        <end position="131"/>
    </location>
</feature>
<feature type="compositionally biased region" description="Acidic residues" evidence="3">
    <location>
        <begin position="285"/>
        <end position="301"/>
    </location>
</feature>
<feature type="region of interest" description="Disordered" evidence="3">
    <location>
        <begin position="27"/>
        <end position="270"/>
    </location>
</feature>
<evidence type="ECO:0000256" key="3">
    <source>
        <dbReference type="SAM" id="MobiDB-lite"/>
    </source>
</evidence>
<dbReference type="AlphaFoldDB" id="A0A1W7R9Y6"/>